<feature type="region of interest" description="Disordered" evidence="12">
    <location>
        <begin position="2628"/>
        <end position="2654"/>
    </location>
</feature>
<keyword evidence="5" id="KW-0547">Nucleotide-binding</keyword>
<dbReference type="SUPFAM" id="SSF52540">
    <property type="entry name" value="P-loop containing nucleoside triphosphate hydrolases"/>
    <property type="match status" value="2"/>
</dbReference>
<keyword evidence="8 11" id="KW-0175">Coiled coil</keyword>
<reference evidence="16" key="1">
    <citation type="submission" date="2025-08" db="UniProtKB">
        <authorList>
            <consortium name="RefSeq"/>
        </authorList>
    </citation>
    <scope>IDENTIFICATION</scope>
</reference>
<evidence type="ECO:0000256" key="1">
    <source>
        <dbReference type="ARBA" id="ARBA00004245"/>
    </source>
</evidence>
<feature type="region of interest" description="Disordered" evidence="12">
    <location>
        <begin position="269"/>
        <end position="305"/>
    </location>
</feature>
<dbReference type="InterPro" id="IPR024743">
    <property type="entry name" value="Dynein_HC_stalk"/>
</dbReference>
<dbReference type="GeneID" id="101860812"/>
<keyword evidence="13" id="KW-1133">Transmembrane helix</keyword>
<feature type="transmembrane region" description="Helical" evidence="13">
    <location>
        <begin position="4686"/>
        <end position="4704"/>
    </location>
</feature>
<dbReference type="InterPro" id="IPR035699">
    <property type="entry name" value="AAA_6"/>
</dbReference>
<feature type="domain" description="AAA+ ATPase" evidence="14">
    <location>
        <begin position="2769"/>
        <end position="2927"/>
    </location>
</feature>
<feature type="compositionally biased region" description="Basic residues" evidence="12">
    <location>
        <begin position="3339"/>
        <end position="3348"/>
    </location>
</feature>
<feature type="coiled-coil region" evidence="11">
    <location>
        <begin position="3942"/>
        <end position="4011"/>
    </location>
</feature>
<dbReference type="Gene3D" id="1.10.8.710">
    <property type="match status" value="1"/>
</dbReference>
<dbReference type="SMART" id="SM00382">
    <property type="entry name" value="AAA"/>
    <property type="match status" value="2"/>
</dbReference>
<evidence type="ECO:0000256" key="8">
    <source>
        <dbReference type="ARBA" id="ARBA00023054"/>
    </source>
</evidence>
<dbReference type="Gene3D" id="3.40.50.300">
    <property type="entry name" value="P-loop containing nucleotide triphosphate hydrolases"/>
    <property type="match status" value="6"/>
</dbReference>
<feature type="compositionally biased region" description="Basic and acidic residues" evidence="12">
    <location>
        <begin position="269"/>
        <end position="280"/>
    </location>
</feature>
<evidence type="ECO:0000256" key="9">
    <source>
        <dbReference type="ARBA" id="ARBA00023175"/>
    </source>
</evidence>
<dbReference type="Gene3D" id="3.10.490.20">
    <property type="match status" value="1"/>
</dbReference>
<dbReference type="InterPro" id="IPR027417">
    <property type="entry name" value="P-loop_NTPase"/>
</dbReference>
<keyword evidence="4" id="KW-0493">Microtubule</keyword>
<dbReference type="PANTHER" id="PTHR45703:SF36">
    <property type="entry name" value="DYNEIN HEAVY CHAIN, CYTOPLASMIC"/>
    <property type="match status" value="1"/>
</dbReference>
<evidence type="ECO:0000259" key="14">
    <source>
        <dbReference type="SMART" id="SM00382"/>
    </source>
</evidence>
<dbReference type="Pfam" id="PF18199">
    <property type="entry name" value="Dynein_C"/>
    <property type="match status" value="1"/>
</dbReference>
<feature type="compositionally biased region" description="Polar residues" evidence="12">
    <location>
        <begin position="3150"/>
        <end position="3164"/>
    </location>
</feature>
<sequence>MASKVESGLSDGTKLPSVMIGRSCLVSPPSSVKPTQMSPKEIASNWCSELRNRITENIECHEDVNEDDVMLLKQELIGVFITALQQDSRPQWQVFVEILTLLEPFKSLFDYFETRAELHHYLERVLQHVHLHKERLFDLQIEAVLEKIFPEEISLLKGKEPVCVRNYCSAPPPVLSLSIPSPAKLPSALQQPLPHQYPGRFLPDGTNPYSTYIPTDEEILGAKKLTFGDLSKSMGAVGLEMAAREAIWSHSVGTTALALATDIPGEKMSPRKEKIDRMSEVSKSLPSVLSSRSEKTPRPAPKMQEEVPVMTGREAVQFFAGCHHTGKIKSLYLNIAPNRHYRPYDLISVPKNKVNREHYVFSTFGVLHVYPDQPAENMTLAEWQREAVLWKAASSIPFFKNYLVSKSFYRWSANRQYTEFQRRQRSISRNLLSSLPPFGAALLQISGLLKELLTVPFLPPEIDKTYQLGEYENSINYKNIQAEKLLDRFFRYCKMVVDFTAEEAFKRLRYCEDQIKKKTVFSKDSLHMQKMKKQEREQNLKDAKRETAFLGNFVKLVDQMIVEHMFQITKSQATHFVHSVLEIGMDAPREGFFKANLVFNKQDMLGLSPSKDRFQKVLSNTLRGIPQILMSKVIAIDGCVQDKESLEGDTTARSEGHKHPDNIHRLSISFAQATVEGKSGTASLISSLKQSSHQTFGTGSEPPASHLEGTSGDRDVDGETVVSSVKVTGDGPLPLPDLPKQATPSKEEDEMGVATPELVMLHADDGQLVVEGEGFMGQYSPLSKANLEEKLHLDHEYQAALKKQMTLMAVSMEEIDHYCELNKWLNEIHQYCRRWNEKSVKEFRGAAAFAIEQKLTELRQWSEKVRNFDRNYVTENGMFYIDCSAIHEGLLPRLNDIYQELITFVADEAKSLAKNFAEEMNVILKNMTDKREDVSSFASFAKNFGHYKKNTVQYQQRVEYIKSLYEVIRMSYRQLTNEEEKHEERVWSSWEAFLMQMQDASEFVNIQTPLMMQQLEEAFQRLRKEATMQSELATTGMFLDPTVNALKILADMKVIREKFFSTQTQLQEASQWREAILGEPYSLKFLNEMIMKMDVRQELWKYVEVSTHTIKDWKQMLFKKINIKKALEKVIEWQSAASQLKPLVGHGDSVLTAWYRQLQDFRKDLPILHKLANDALRERHWHAIFLGLNEPFDPSHQFTVAELMSYNLSDHAELVTATYLSALAEYDLEQRLNRITKFWHDRQFKLAKHIPDSMFTKEPAKRGGSGKRPTKLERYRQERAAAMAGAQKGLEVANDDFYVLIEVEDLKYLLEDARCTVDAMLASPYVGDIKSQVEYWCQALREIEEIADQWVECQKKWLYLLKIFERAELYRKFSQQAFKFEAIHTKFKDWMRVVSNDSKCLSVVNRRRGDKGYRLLQGDNLKALLLSLTREQEEILRDLEAYIERSRSNFPRLYFLSNLEIVDLLGVSRNPQALLPYVRKCFPTIQNLTFALPPGMGGLNSQLDFALNSDKLEVVSIHGSCGEELPLYTRVKAMPLATNWLLNINDILKNTMSILMQACVQARMEEGTRQPILILEELARLGGHSASPRVEELSSEIKSRFRHWLLRFPVQCVITAEAVMWERGMTRILEREDKDELRMLRSSHGAKLDQLVDVLQETQTRARINDNDRQRLRLLISGLLNQSIYHRDIMENLIESSQVTDAAFDWLKILKFRMDIRNILRAKTVMTESSANASTGGVQKQARRSSVKAKKDTKVTIEETPKLSRTLTTVSTDYQFSACYIQQLGNVFSYDYEYLGPSSHLVVTPLTERAFLAVGHALKTFHCGTMIGPNGTGKTETVRELAKLLGRCIFTISCHESITLPMMLQYMTGMVQSGCWALFDDTDRLTRGLMSVTAQQLDYLRTALRTLDVNSENQYQIRGHSHFDKVFAMKAGMGDKVIRRNSLTTLHPLPRVEVQPSPLMERQRTVPHGFNEKGLVTYFEDTWVAERDQRRHSIEREIEIKESDLYKSNKPPPLFYEHVKAGRKRSPPDFSKLTAEPSYSHRMLGNVMFNGKLIQASSNFGCFMTLNANNPASSDIPYNFRVLMRPCALIVPDSEKIISVTLQSYGYHKHALWAQKLTLFFKFLETQMPRQKQHQASLREIKRVLMLAVAKKVDTNFLHEISGDAPGVSDGTEWKPSSAESTPEVAEEHSLVFALKEILSPRYESEAETNKFLDLLREVFPRAISEQSNSSYSALNQQVSTAISEVFKEDKMEANDILFDKILQLHKAVDTKTPVILTGQTGSGKTKAYHTLARAINLLNYKQYAPDHSKDELSTERDVLFQTKQKLKELDEENADLLKDMDEDLKPKQSTGIKKLQKLKLNISMAKAVKTTGEGARKVQQDSSEFPKIDLVHLFPGAMTPLELLGTFKDGMWHGGLLGKIARDSYFMWLATKSFIENQKNADKKNVKGPVELPSILQRWLVLDGDLDPVWTEGVKTMLDDEQRLSVGNGEGILLKDSTNVIFETSDLKSAAPSTIARATVVFCGPGTTNWTSLYHTWKLTAPSKWLLTSVGLKILDDLINDVLPSTVKFLSSECQTALLTDVGSSSASANQVTPGVSEISAFLRIFSAMLDRSLNREEMEKKMRWEEEAASMIDPPESKKGDRQVPPSRQMGSRLTNASQIESVIPNYRENLKGMFAFSYIWAFGGHLHDRFRERFSKFAHDALYRASHSIRLPLWGQVFDYYLDESNGTFAKWSDRQQQDRVKNLAGFLVTPEVDRYSCLLELLMASHQPVLLSGSPGVGKTSLVQSMVLAKMPSSSVTMSRGLTASIFQDLLMGHVLDIQSKTNAAVGGPGAGAAPVAQRHLFFVDDLNMAPAVGGYQPPLELIRHILTEGGTYERHRKEFQKTEEAAFIAATTLPAAAGTGLGNACHVMSSRLTRQFVNLTVFTPSGDALLTMFSRPLQTWLEEFPTYSVEHHYEFAKAMSEGMLELYQAVKDRLRPSPAHAHYIFSLHDLARVVQGIMLMSPRTRIKKVKVKKREAEKLGSLRSRNPEVNSAPMMRVIAQLWCHEVSRNFGDRIINADDQAWFSKMVEDVVTRHFCSSRDDVRPEMSAISEEPTMYRKSPPLQRRQFASPPPKIASPCDDDEEEEEEDSGETDKAKTDALMERLNVTSRQEGTGPSSSRASKRNGEEGLSPLDMQSATQASTPRSESRSALTGATSVQTATTEGATHVTSESDSLSESNSQLDKSIVSTTTGGRETELGDIHEAETEYDGEGTEIGDKVTTTQTSDDSDDSDDSDSTSEVSSSSATETYASMSEWAKGSPELLACSSMILEQNPTRENSSAGEFITASASGTPRNKRQGSRAAKRGVTFKAGLIADKEHEAYYGPLVSLDEIKGNNNMLTDLIFSKYFMACHTETHGFPTEKGYMENGEEVLADALQTCLSRYNDGTSQRLELVFFSEAVRHAARLSRVLAHPKGHALLLGMSYCTGRATVARLAAFVGHCKLYEPKPQSASELNLRVVRRHIKLSCFHAGITGKPTVLLVHEDLGEECLQDVSAVMAEGTSPGLYSDEEVQDIVGHMMPGGVQTKRVDKIEQAFERFIKRVRQNLHVIVCLNYKGNSFSTDFHALQDKLHTYPGLIKNCFSIDLYLPWSFRALSQVARAWLEDTKSGVRIPWNPHRKMEQIEMASNTMAYIHLSAKAAIERQFCHQKEPLRIFTPLTFLEFVHIFKIVAAFLVKTEKGKGVKFEQALSKIDEAFGSIAEFKKEVSDLMPRQKSANSEIRDLVTQVETHKQEYIVALDKCKTQEEKIIELQVPLERLRKSAQSEFDKVNPIYEAAAQVLDNLDYACVEELKSYPSPPETVEYVMNAVCLLFNKPQTWDSAKSLMADKSFFQELIFYNKDDIPEDIFNALKRFMVNPLFDPHVVRFASSAASSMCCWVRAVYMYSSIHRKMQPHLKNLLDAENKFTKAQAQLGQLRVEAHRIKNSLEQHINHHKEAVKVAKAIEKQIQAVERRIARANNLMENMSMQHFLWRSELKKTRKQIASAPGDAIITAACVVYHGPLDDKSRLDLIHEWLDRIKHSTLDAQTYMDREPYSVTARLELLMEGGGSQVQGRRNSGDVSEAASGSHATETYRSEVSSNLPSHPQVKTFKYMSAVYDSSKYYKNELKKQDTMESVILEEDVMDDSDDEDDHGPLPTRPNLTLQDILSDFDELSDWRMQNLPTDLHSVQNALMMRVCCHNRKHCWPLLIDPDNQAEMWVKALQNSQNVFTERDVADFAVEDAIPIDERSLQKSSEQDIPEPPPSRGTILTFSDVTEYTFADSQSQYTSTSRAMTSHGWLSRHTGDSDELRPVTSVTNSWDSYNLNAETDLDVPDSSLWVLEADDPNINSRLINAIVHGVTVLVTHLERKPLDPFFRGLLLKQFYVDKEGNKIVKVGDMAFNYHPNFCLYLSTTVPLFVKGDGLYSFPLNRLCVINMAVSDEAIIHRLMFETMKIEKKEFEGQKRSNENDIILHRQRLAREHEIIREKTLNLNGPLLEDKTMLDSLIVCQTNVERNRQILEETRYMGDHLEGKFAHYSPFIKHSVMLYNVLRKMAVLYPCYYLPFYKYVEMFAAVIRSRDRGKGSLGAPQVRAQELSDAVLHTVIKYVKLMMFEQHYNLLCLLVSLERMMRQRKASNKELSLFVNGCLSACKTALSNKHVFCFMYFCLSYLSFLPIIYFFIDFVPTTLLSVFCMKSSLLLSFSQAWLDCSILESLHHPFHGLCHSLVNNSQQWEEYFKHDVSLVNMVPGTTLQELSLFQKCLLWKVICPHKMAELSQAIILYELGSAVDPADNYNIREVFARNDQHTPTVFLLPTSEKGPAWDGTVGYPFMSPAHEVKRLAREVGMEGKVRILNFGVQSQWSEVQHAIEDCLQTGHWLLLQNYHLAENPDPQFFQTLKDLIYARWTEKENADRGEVSDEGRSLVTRSRPSTHVHSNKIHKLFRLWITTRADGKRIIPGLLIQHGLRVTCEATANFRSLLGKAYKSTGFLMSAKAATESEMVQRFHRVMPLALLHALVLQQSYYGRHAFVNHQFWTLADLANAVDVFQNLTAWTTDLESTTDLVAQVYSGHCRDLSDARSVQAVVKDLARYSVHVGEISGKEVKGVGRLLQRLIEGIKETGDLQRALDSIEDISARTFSLPDEAQAHLMTSKSKILIKELTQATGAPELLLSSQLRGGAPSSALAGHILPALLDQLTACPVLPDTSSAQIMPLDVFFSQEVAGFKQLFLIVQNDLKTLSKAAQGEISLTSHMSSIFNDVCNDEVPTAWLGDAFATSPSLRVWLSEMAIRMTYIKDCLLECPAVLHLSMFLRPDRLFRVVMQTYARKNFKDIADVKLDFQVMPEGLTPSMSATSGVFLTGVQLKNATWDTTLNIISDAPPGPHGYGPFPTIWVKPGDVEASTTNKSVPAPAAKNAVYLCPLYSARHSDHHSDANVLWNIPLPSLEHPNIWAQKRVALTLMAV</sequence>
<dbReference type="Gene3D" id="1.20.58.1120">
    <property type="match status" value="1"/>
</dbReference>
<dbReference type="RefSeq" id="XP_035825634.1">
    <property type="nucleotide sequence ID" value="XM_035969741.1"/>
</dbReference>
<evidence type="ECO:0000256" key="11">
    <source>
        <dbReference type="SAM" id="Coils"/>
    </source>
</evidence>
<dbReference type="Pfam" id="PF12775">
    <property type="entry name" value="AAA_7"/>
    <property type="match status" value="1"/>
</dbReference>
<feature type="compositionally biased region" description="Basic and acidic residues" evidence="12">
    <location>
        <begin position="3136"/>
        <end position="3146"/>
    </location>
</feature>
<dbReference type="Pfam" id="PF12777">
    <property type="entry name" value="MT"/>
    <property type="match status" value="1"/>
</dbReference>
<dbReference type="Gene3D" id="1.20.140.100">
    <property type="entry name" value="Dynein heavy chain, N-terminal domain 2"/>
    <property type="match status" value="1"/>
</dbReference>
<dbReference type="InterPro" id="IPR026983">
    <property type="entry name" value="DHC"/>
</dbReference>
<evidence type="ECO:0000256" key="2">
    <source>
        <dbReference type="ARBA" id="ARBA00008887"/>
    </source>
</evidence>
<evidence type="ECO:0000256" key="10">
    <source>
        <dbReference type="ARBA" id="ARBA00023212"/>
    </source>
</evidence>
<feature type="compositionally biased region" description="Polar residues" evidence="12">
    <location>
        <begin position="686"/>
        <end position="698"/>
    </location>
</feature>
<feature type="region of interest" description="Disordered" evidence="12">
    <location>
        <begin position="686"/>
        <end position="748"/>
    </location>
</feature>
<dbReference type="InterPro" id="IPR042228">
    <property type="entry name" value="Dynein_linker_3"/>
</dbReference>
<feature type="compositionally biased region" description="Basic and acidic residues" evidence="12">
    <location>
        <begin position="3239"/>
        <end position="3250"/>
    </location>
</feature>
<proteinExistence type="inferred from homology"/>
<dbReference type="Gene3D" id="1.10.472.130">
    <property type="match status" value="1"/>
</dbReference>
<feature type="compositionally biased region" description="Acidic residues" evidence="12">
    <location>
        <begin position="3123"/>
        <end position="3135"/>
    </location>
</feature>
<feature type="region of interest" description="Disordered" evidence="12">
    <location>
        <begin position="1730"/>
        <end position="1750"/>
    </location>
</feature>
<dbReference type="PANTHER" id="PTHR45703">
    <property type="entry name" value="DYNEIN HEAVY CHAIN"/>
    <property type="match status" value="1"/>
</dbReference>
<evidence type="ECO:0000313" key="16">
    <source>
        <dbReference type="RefSeq" id="XP_035825634.1"/>
    </source>
</evidence>
<organism evidence="15 16">
    <name type="scientific">Aplysia californica</name>
    <name type="common">California sea hare</name>
    <dbReference type="NCBI Taxonomy" id="6500"/>
    <lineage>
        <taxon>Eukaryota</taxon>
        <taxon>Metazoa</taxon>
        <taxon>Spiralia</taxon>
        <taxon>Lophotrochozoa</taxon>
        <taxon>Mollusca</taxon>
        <taxon>Gastropoda</taxon>
        <taxon>Heterobranchia</taxon>
        <taxon>Euthyneura</taxon>
        <taxon>Tectipleura</taxon>
        <taxon>Aplysiida</taxon>
        <taxon>Aplysioidea</taxon>
        <taxon>Aplysiidae</taxon>
        <taxon>Aplysia</taxon>
    </lineage>
</organism>
<evidence type="ECO:0000256" key="7">
    <source>
        <dbReference type="ARBA" id="ARBA00023017"/>
    </source>
</evidence>
<evidence type="ECO:0000313" key="15">
    <source>
        <dbReference type="Proteomes" id="UP000694888"/>
    </source>
</evidence>
<feature type="compositionally biased region" description="Polar residues" evidence="12">
    <location>
        <begin position="3178"/>
        <end position="3214"/>
    </location>
</feature>
<dbReference type="Pfam" id="PF17852">
    <property type="entry name" value="Dynein_AAA_lid"/>
    <property type="match status" value="1"/>
</dbReference>
<name>A0ABM1VT92_APLCA</name>
<dbReference type="Gene3D" id="1.20.920.30">
    <property type="match status" value="1"/>
</dbReference>
<dbReference type="InterPro" id="IPR013602">
    <property type="entry name" value="Dynein_heavy_linker"/>
</dbReference>
<feature type="domain" description="AAA+ ATPase" evidence="14">
    <location>
        <begin position="1820"/>
        <end position="1953"/>
    </location>
</feature>
<dbReference type="Pfam" id="PF22597">
    <property type="entry name" value="DYN_lid"/>
    <property type="match status" value="1"/>
</dbReference>
<feature type="region of interest" description="Disordered" evidence="12">
    <location>
        <begin position="3319"/>
        <end position="3348"/>
    </location>
</feature>
<dbReference type="InterPro" id="IPR024317">
    <property type="entry name" value="Dynein_heavy_chain_D4_dom"/>
</dbReference>
<keyword evidence="7" id="KW-0243">Dynein</keyword>
<evidence type="ECO:0000256" key="3">
    <source>
        <dbReference type="ARBA" id="ARBA00022490"/>
    </source>
</evidence>
<dbReference type="InterPro" id="IPR054354">
    <property type="entry name" value="DYNC2H1-like_lid"/>
</dbReference>
<evidence type="ECO:0000256" key="6">
    <source>
        <dbReference type="ARBA" id="ARBA00022840"/>
    </source>
</evidence>
<feature type="region of interest" description="Disordered" evidence="12">
    <location>
        <begin position="4270"/>
        <end position="4290"/>
    </location>
</feature>
<feature type="compositionally biased region" description="Acidic residues" evidence="12">
    <location>
        <begin position="3271"/>
        <end position="3281"/>
    </location>
</feature>
<dbReference type="InterPro" id="IPR041228">
    <property type="entry name" value="Dynein_C"/>
</dbReference>
<keyword evidence="13" id="KW-0812">Transmembrane</keyword>
<keyword evidence="3" id="KW-0963">Cytoplasm</keyword>
<evidence type="ECO:0000256" key="12">
    <source>
        <dbReference type="SAM" id="MobiDB-lite"/>
    </source>
</evidence>
<dbReference type="InterPro" id="IPR043157">
    <property type="entry name" value="Dynein_AAA1S"/>
</dbReference>
<dbReference type="InterPro" id="IPR003593">
    <property type="entry name" value="AAA+_ATPase"/>
</dbReference>
<dbReference type="InterPro" id="IPR041466">
    <property type="entry name" value="Dynein_AAA5_ext"/>
</dbReference>
<accession>A0ABM1VT92</accession>
<gene>
    <name evidence="16" type="primary">LOC101860812</name>
</gene>
<feature type="compositionally biased region" description="Low complexity" evidence="12">
    <location>
        <begin position="3282"/>
        <end position="3292"/>
    </location>
</feature>
<dbReference type="InterPro" id="IPR043160">
    <property type="entry name" value="Dynein_C_barrel"/>
</dbReference>
<feature type="compositionally biased region" description="Low complexity" evidence="12">
    <location>
        <begin position="281"/>
        <end position="291"/>
    </location>
</feature>
<dbReference type="Gene3D" id="3.20.180.20">
    <property type="entry name" value="Dynein heavy chain, N-terminal domain 2"/>
    <property type="match status" value="1"/>
</dbReference>
<feature type="compositionally biased region" description="Low complexity" evidence="12">
    <location>
        <begin position="3216"/>
        <end position="3228"/>
    </location>
</feature>
<protein>
    <submittedName>
        <fullName evidence="16">Dynein heavy chain domain-containing protein 1</fullName>
    </submittedName>
</protein>
<keyword evidence="9" id="KW-0505">Motor protein</keyword>
<keyword evidence="15" id="KW-1185">Reference proteome</keyword>
<dbReference type="Pfam" id="PF08393">
    <property type="entry name" value="DHC_N2"/>
    <property type="match status" value="1"/>
</dbReference>
<dbReference type="Pfam" id="PF12781">
    <property type="entry name" value="AAA_9"/>
    <property type="match status" value="2"/>
</dbReference>
<keyword evidence="6" id="KW-0067">ATP-binding</keyword>
<evidence type="ECO:0000256" key="5">
    <source>
        <dbReference type="ARBA" id="ARBA00022741"/>
    </source>
</evidence>
<dbReference type="Pfam" id="PF12780">
    <property type="entry name" value="AAA_8"/>
    <property type="match status" value="1"/>
</dbReference>
<feature type="compositionally biased region" description="Polar residues" evidence="12">
    <location>
        <begin position="3319"/>
        <end position="3338"/>
    </location>
</feature>
<dbReference type="Gene3D" id="1.10.287.2620">
    <property type="match status" value="1"/>
</dbReference>
<evidence type="ECO:0000256" key="13">
    <source>
        <dbReference type="SAM" id="Phobius"/>
    </source>
</evidence>
<comment type="subcellular location">
    <subcellularLocation>
        <location evidence="1">Cytoplasm</location>
        <location evidence="1">Cytoskeleton</location>
    </subcellularLocation>
</comment>
<dbReference type="Gene3D" id="1.20.920.20">
    <property type="match status" value="1"/>
</dbReference>
<keyword evidence="10" id="KW-0206">Cytoskeleton</keyword>
<dbReference type="Proteomes" id="UP000694888">
    <property type="component" value="Unplaced"/>
</dbReference>
<feature type="region of interest" description="Disordered" evidence="12">
    <location>
        <begin position="4091"/>
        <end position="4124"/>
    </location>
</feature>
<dbReference type="Pfam" id="PF12774">
    <property type="entry name" value="AAA_6"/>
    <property type="match status" value="3"/>
</dbReference>
<dbReference type="Gene3D" id="1.20.1270.280">
    <property type="match status" value="1"/>
</dbReference>
<comment type="similarity">
    <text evidence="2">Belongs to the dynein heavy chain family.</text>
</comment>
<dbReference type="InterPro" id="IPR042222">
    <property type="entry name" value="Dynein_2_N"/>
</dbReference>
<dbReference type="InterPro" id="IPR035706">
    <property type="entry name" value="AAA_9"/>
</dbReference>
<keyword evidence="13" id="KW-0472">Membrane</keyword>
<feature type="region of interest" description="Disordered" evidence="12">
    <location>
        <begin position="3089"/>
        <end position="3292"/>
    </location>
</feature>
<feature type="compositionally biased region" description="Polar residues" evidence="12">
    <location>
        <begin position="4111"/>
        <end position="4124"/>
    </location>
</feature>
<evidence type="ECO:0000256" key="4">
    <source>
        <dbReference type="ARBA" id="ARBA00022701"/>
    </source>
</evidence>